<dbReference type="PANTHER" id="PTHR31623:SF46">
    <property type="entry name" value="VINORINE SYNTHASE-LIKE"/>
    <property type="match status" value="1"/>
</dbReference>
<evidence type="ECO:0000256" key="3">
    <source>
        <dbReference type="ARBA" id="ARBA00023315"/>
    </source>
</evidence>
<gene>
    <name evidence="4" type="ORF">Pyn_02994</name>
</gene>
<dbReference type="Proteomes" id="UP000250321">
    <property type="component" value="Unassembled WGS sequence"/>
</dbReference>
<dbReference type="OrthoDB" id="671439at2759"/>
<dbReference type="STRING" id="2094558.A0A314V1G0"/>
<evidence type="ECO:0000313" key="5">
    <source>
        <dbReference type="Proteomes" id="UP000250321"/>
    </source>
</evidence>
<reference evidence="4 5" key="1">
    <citation type="submission" date="2018-02" db="EMBL/GenBank/DDBJ databases">
        <title>Draft genome of wild Prunus yedoensis var. nudiflora.</title>
        <authorList>
            <person name="Baek S."/>
            <person name="Kim J.-H."/>
            <person name="Choi K."/>
            <person name="Kim G.-B."/>
            <person name="Cho A."/>
            <person name="Jang H."/>
            <person name="Shin C.-H."/>
            <person name="Yu H.-J."/>
            <person name="Mun J.-H."/>
        </authorList>
    </citation>
    <scope>NUCLEOTIDE SEQUENCE [LARGE SCALE GENOMIC DNA]</scope>
    <source>
        <strain evidence="5">cv. Jeju island</strain>
        <tissue evidence="4">Leaf</tissue>
    </source>
</reference>
<dbReference type="PANTHER" id="PTHR31623">
    <property type="entry name" value="F21J9.9"/>
    <property type="match status" value="1"/>
</dbReference>
<name>A0A314V1G0_PRUYE</name>
<evidence type="ECO:0000313" key="4">
    <source>
        <dbReference type="EMBL" id="PQM43078.1"/>
    </source>
</evidence>
<keyword evidence="3" id="KW-0012">Acyltransferase</keyword>
<sequence length="440" mass="48966">MNVQVEVISKEIIKPSSPTPNPLRHCKLSFLDQLTPPSYTSLVFFYELNGEIQPAINEVSKHLKKSLAKVLTLFYLLARRVKIDDHFVDCNDEGIAYLEAQVTNCRFCDFLNNPLPDELNKFIPFAQDEHIANEIALVSSSICLKEALPLVYALPTSLLICYACSCSPKLGLPLPVMKLKYSVPSLFPPHSSHPRRSPAIIGALRRFVGATKDDHDDKNKLHSLIHSVDLRPLIDPPLSPYSFGNIYGNSLTAPFLSSGDDDDGDQESSYGIVRRVREAISKIDKDFVKRLQHGDEQLSLIGRLAQSASKGEVVTSYHSSLCQFPLYDNDFGWGRPTWVSLPPLPVKDIIVFLDTKEPGGVEAYVSLAKEVMTKFESDTFLRRRVGTGRVGSASSCLIYQPARFNQVVTFHTRNQASVNKKTTQTKLMKLGSGSVCSVCF</sequence>
<proteinExistence type="inferred from homology"/>
<dbReference type="InterPro" id="IPR023213">
    <property type="entry name" value="CAT-like_dom_sf"/>
</dbReference>
<dbReference type="EMBL" id="PJQY01002723">
    <property type="protein sequence ID" value="PQM43078.1"/>
    <property type="molecule type" value="Genomic_DNA"/>
</dbReference>
<dbReference type="Pfam" id="PF02458">
    <property type="entry name" value="Transferase"/>
    <property type="match status" value="2"/>
</dbReference>
<protein>
    <submittedName>
        <fullName evidence="4">Vinorine synthase-like</fullName>
    </submittedName>
</protein>
<comment type="similarity">
    <text evidence="1">Belongs to the plant acyltransferase family.</text>
</comment>
<evidence type="ECO:0000256" key="1">
    <source>
        <dbReference type="ARBA" id="ARBA00009861"/>
    </source>
</evidence>
<keyword evidence="2" id="KW-0808">Transferase</keyword>
<comment type="caution">
    <text evidence="4">The sequence shown here is derived from an EMBL/GenBank/DDBJ whole genome shotgun (WGS) entry which is preliminary data.</text>
</comment>
<organism evidence="4 5">
    <name type="scientific">Prunus yedoensis var. nudiflora</name>
    <dbReference type="NCBI Taxonomy" id="2094558"/>
    <lineage>
        <taxon>Eukaryota</taxon>
        <taxon>Viridiplantae</taxon>
        <taxon>Streptophyta</taxon>
        <taxon>Embryophyta</taxon>
        <taxon>Tracheophyta</taxon>
        <taxon>Spermatophyta</taxon>
        <taxon>Magnoliopsida</taxon>
        <taxon>eudicotyledons</taxon>
        <taxon>Gunneridae</taxon>
        <taxon>Pentapetalae</taxon>
        <taxon>rosids</taxon>
        <taxon>fabids</taxon>
        <taxon>Rosales</taxon>
        <taxon>Rosaceae</taxon>
        <taxon>Amygdaloideae</taxon>
        <taxon>Amygdaleae</taxon>
        <taxon>Prunus</taxon>
    </lineage>
</organism>
<dbReference type="GO" id="GO:0016746">
    <property type="term" value="F:acyltransferase activity"/>
    <property type="evidence" value="ECO:0007669"/>
    <property type="project" value="UniProtKB-KW"/>
</dbReference>
<accession>A0A314V1G0</accession>
<dbReference type="Gene3D" id="3.30.559.10">
    <property type="entry name" value="Chloramphenicol acetyltransferase-like domain"/>
    <property type="match status" value="2"/>
</dbReference>
<dbReference type="AlphaFoldDB" id="A0A314V1G0"/>
<evidence type="ECO:0000256" key="2">
    <source>
        <dbReference type="ARBA" id="ARBA00022679"/>
    </source>
</evidence>
<keyword evidence="5" id="KW-1185">Reference proteome</keyword>